<comment type="caution">
    <text evidence="1">The sequence shown here is derived from an EMBL/GenBank/DDBJ whole genome shotgun (WGS) entry which is preliminary data.</text>
</comment>
<proteinExistence type="predicted"/>
<protein>
    <submittedName>
        <fullName evidence="1">Uncharacterized protein</fullName>
    </submittedName>
</protein>
<evidence type="ECO:0000313" key="2">
    <source>
        <dbReference type="Proteomes" id="UP001338125"/>
    </source>
</evidence>
<evidence type="ECO:0000313" key="1">
    <source>
        <dbReference type="EMBL" id="KAK5993631.1"/>
    </source>
</evidence>
<reference evidence="1 2" key="1">
    <citation type="submission" date="2024-01" db="EMBL/GenBank/DDBJ databases">
        <title>Complete genome of Cladobotryum mycophilum ATHUM6906.</title>
        <authorList>
            <person name="Christinaki A.C."/>
            <person name="Myridakis A.I."/>
            <person name="Kouvelis V.N."/>
        </authorList>
    </citation>
    <scope>NUCLEOTIDE SEQUENCE [LARGE SCALE GENOMIC DNA]</scope>
    <source>
        <strain evidence="1 2">ATHUM6906</strain>
    </source>
</reference>
<accession>A0ABR0SPC3</accession>
<name>A0ABR0SPC3_9HYPO</name>
<sequence length="458" mass="52560">MEAVTGVANMQYANFKLNPIERNARRQYKRIAILVKFLGDVKQQIMAERLAKEVFPRTVQVWPVLVGKIRLSTTDKDGLTLSYPIVDNWEEYWKTRNDLVEYTTLDADSTMCKDKQNQVTAAQLDGTFFSPNCNIEQGDGISPVALKVWMLKQSIVLGFSFCEVLFDNEYIRLFLQMFHEVATDAAAHRETIESRLPLTWDWRRGPGEKSIPQYEVVGRIVRLAQSVLTPLMRRLRAEISTYNEPVHNLSQICVISIFWIRAQNTREYDKGEQQFGNYTVPVMVSYKVRSLIQNEDGTAWSLGDSKRLRDEVSRASKTIHEAIRDSVNNSQLATTMLLQRQTDPTMEGPVLEGLVKRRSCGIMWEDWTNIVDGTIVDDTKWIPESLLRVPTVYPCVEDMEEGQVILLPRRDQTGIHQWPAWLGLCETEMEMALAELREAGLLADEEEVERLSFVKEGS</sequence>
<dbReference type="Proteomes" id="UP001338125">
    <property type="component" value="Unassembled WGS sequence"/>
</dbReference>
<dbReference type="EMBL" id="JAVFKD010000012">
    <property type="protein sequence ID" value="KAK5993631.1"/>
    <property type="molecule type" value="Genomic_DNA"/>
</dbReference>
<keyword evidence="2" id="KW-1185">Reference proteome</keyword>
<dbReference type="Gene3D" id="3.30.559.10">
    <property type="entry name" value="Chloramphenicol acetyltransferase-like domain"/>
    <property type="match status" value="1"/>
</dbReference>
<gene>
    <name evidence="1" type="ORF">PT974_07066</name>
</gene>
<dbReference type="InterPro" id="IPR023213">
    <property type="entry name" value="CAT-like_dom_sf"/>
</dbReference>
<organism evidence="1 2">
    <name type="scientific">Cladobotryum mycophilum</name>
    <dbReference type="NCBI Taxonomy" id="491253"/>
    <lineage>
        <taxon>Eukaryota</taxon>
        <taxon>Fungi</taxon>
        <taxon>Dikarya</taxon>
        <taxon>Ascomycota</taxon>
        <taxon>Pezizomycotina</taxon>
        <taxon>Sordariomycetes</taxon>
        <taxon>Hypocreomycetidae</taxon>
        <taxon>Hypocreales</taxon>
        <taxon>Hypocreaceae</taxon>
        <taxon>Cladobotryum</taxon>
    </lineage>
</organism>